<evidence type="ECO:0000313" key="4">
    <source>
        <dbReference type="Proteomes" id="UP001595868"/>
    </source>
</evidence>
<name>A0ABV8KL55_9ACTN</name>
<keyword evidence="2" id="KW-0732">Signal</keyword>
<sequence>MKIRRWSIVGLVAASLLTSGVSACKMPGAEPKAAGSASPTAASDDPKQALLDSTKEISKGNFRYSMTADGSTGGGVVHMPSKSAQLKLTFAQPGAKYSMDMDFIYIEPDSWVRLKFNGTDLSKIPGLDQLNTGKYMHLDQTKAKDIKDLRFDFSNVDPAGSTLLTKSVTDVKKTGEGSYAGTIDVSKAGEATMIDPQLVTALGVQANSLPFTAKVDPQGRLSQFTVQVPATQDSKAHELTVSYSDYDAASQPAKPATTDTVEAPQQVYDYFNK</sequence>
<dbReference type="RefSeq" id="WP_377545116.1">
    <property type="nucleotide sequence ID" value="NZ_JBHSBN010000007.1"/>
</dbReference>
<organism evidence="3 4">
    <name type="scientific">Micromonospora zhanjiangensis</name>
    <dbReference type="NCBI Taxonomy" id="1522057"/>
    <lineage>
        <taxon>Bacteria</taxon>
        <taxon>Bacillati</taxon>
        <taxon>Actinomycetota</taxon>
        <taxon>Actinomycetes</taxon>
        <taxon>Micromonosporales</taxon>
        <taxon>Micromonosporaceae</taxon>
        <taxon>Micromonospora</taxon>
    </lineage>
</organism>
<feature type="signal peptide" evidence="2">
    <location>
        <begin position="1"/>
        <end position="23"/>
    </location>
</feature>
<proteinExistence type="predicted"/>
<feature type="chain" id="PRO_5045219862" description="Lipoprotein" evidence="2">
    <location>
        <begin position="24"/>
        <end position="273"/>
    </location>
</feature>
<dbReference type="PROSITE" id="PS51257">
    <property type="entry name" value="PROKAR_LIPOPROTEIN"/>
    <property type="match status" value="1"/>
</dbReference>
<comment type="caution">
    <text evidence="3">The sequence shown here is derived from an EMBL/GenBank/DDBJ whole genome shotgun (WGS) entry which is preliminary data.</text>
</comment>
<evidence type="ECO:0000256" key="2">
    <source>
        <dbReference type="SAM" id="SignalP"/>
    </source>
</evidence>
<accession>A0ABV8KL55</accession>
<reference evidence="4" key="1">
    <citation type="journal article" date="2019" name="Int. J. Syst. Evol. Microbiol.">
        <title>The Global Catalogue of Microorganisms (GCM) 10K type strain sequencing project: providing services to taxonomists for standard genome sequencing and annotation.</title>
        <authorList>
            <consortium name="The Broad Institute Genomics Platform"/>
            <consortium name="The Broad Institute Genome Sequencing Center for Infectious Disease"/>
            <person name="Wu L."/>
            <person name="Ma J."/>
        </authorList>
    </citation>
    <scope>NUCLEOTIDE SEQUENCE [LARGE SCALE GENOMIC DNA]</scope>
    <source>
        <strain evidence="4">2902at01</strain>
    </source>
</reference>
<dbReference type="Proteomes" id="UP001595868">
    <property type="component" value="Unassembled WGS sequence"/>
</dbReference>
<dbReference type="EMBL" id="JBHSBN010000007">
    <property type="protein sequence ID" value="MFC4106825.1"/>
    <property type="molecule type" value="Genomic_DNA"/>
</dbReference>
<feature type="region of interest" description="Disordered" evidence="1">
    <location>
        <begin position="28"/>
        <end position="48"/>
    </location>
</feature>
<gene>
    <name evidence="3" type="ORF">ACFOX0_12915</name>
</gene>
<protein>
    <recommendedName>
        <fullName evidence="5">Lipoprotein</fullName>
    </recommendedName>
</protein>
<evidence type="ECO:0000313" key="3">
    <source>
        <dbReference type="EMBL" id="MFC4106825.1"/>
    </source>
</evidence>
<keyword evidence="4" id="KW-1185">Reference proteome</keyword>
<evidence type="ECO:0008006" key="5">
    <source>
        <dbReference type="Google" id="ProtNLM"/>
    </source>
</evidence>
<evidence type="ECO:0000256" key="1">
    <source>
        <dbReference type="SAM" id="MobiDB-lite"/>
    </source>
</evidence>